<dbReference type="GO" id="GO:0004713">
    <property type="term" value="F:protein tyrosine kinase activity"/>
    <property type="evidence" value="ECO:0007669"/>
    <property type="project" value="TreeGrafter"/>
</dbReference>
<evidence type="ECO:0000256" key="1">
    <source>
        <dbReference type="SAM" id="Coils"/>
    </source>
</evidence>
<gene>
    <name evidence="4" type="ORF">LV82_00033</name>
</gene>
<comment type="caution">
    <text evidence="4">The sequence shown here is derived from an EMBL/GenBank/DDBJ whole genome shotgun (WGS) entry which is preliminary data.</text>
</comment>
<feature type="coiled-coil region" evidence="1">
    <location>
        <begin position="325"/>
        <end position="417"/>
    </location>
</feature>
<dbReference type="InterPro" id="IPR050445">
    <property type="entry name" value="Bact_polysacc_biosynth/exp"/>
</dbReference>
<dbReference type="EMBL" id="PRDS01000001">
    <property type="protein sequence ID" value="PPB82113.1"/>
    <property type="molecule type" value="Genomic_DNA"/>
</dbReference>
<feature type="transmembrane region" description="Helical" evidence="3">
    <location>
        <begin position="492"/>
        <end position="512"/>
    </location>
</feature>
<sequence length="518" mass="58354">MTTPPRAKRFRLRPEEGALKRRAQNVLPEDEVDDGFGDRVFPTAAGTAEGTDDPELAAIRDEGLSARQLRTARRVAQKNGLSFTSDFDAVRQLRKRGIDPFQPSALLKIVDGRQSTDEVHLPQKVPDTPVPAPLTEAERASEILEIQRDIVRRRRRRLMMLFARLAVLVFLPTLIAGIYYFRIATPLYATHSEFVIQQSENPAAGIASMFRGTQFATAQDSIAVQSYLQSRDAMMRLDQDHGFRAHFSQPLIDPLTRLEPDATNEEVYRLYRKMVKISYDPTEGIVKMEVVAADPETSKRFAEALIGYAEEQVDQLSARLRENQMKDALAGYQEAERRVLEAQARVQTLQEEMGVLDPLTESNALMGQISSFEIELQKKRLELEQLLDNPRPNQARVDGVRGDIERLERLITQLRSQLTQGGDSSASLAQVMGQLRIAEAELETRQMLLAQAVQQLETARLEANRQTRYLETSVSPVAPDEPAYPRAFENTLLAFLLFSGIYLMLSITASILREQATT</sequence>
<feature type="region of interest" description="Disordered" evidence="2">
    <location>
        <begin position="29"/>
        <end position="51"/>
    </location>
</feature>
<dbReference type="AlphaFoldDB" id="A0A2S5JL13"/>
<keyword evidence="3" id="KW-0812">Transmembrane</keyword>
<keyword evidence="3" id="KW-0472">Membrane</keyword>
<accession>A0A2S5JL13</accession>
<protein>
    <submittedName>
        <fullName evidence="4">Capsular polysaccharide transport system permease protein</fullName>
    </submittedName>
</protein>
<keyword evidence="3" id="KW-1133">Transmembrane helix</keyword>
<keyword evidence="5" id="KW-1185">Reference proteome</keyword>
<dbReference type="OrthoDB" id="7810642at2"/>
<dbReference type="PANTHER" id="PTHR32309">
    <property type="entry name" value="TYROSINE-PROTEIN KINASE"/>
    <property type="match status" value="1"/>
</dbReference>
<name>A0A2S5JL13_9RHOB</name>
<evidence type="ECO:0000256" key="3">
    <source>
        <dbReference type="SAM" id="Phobius"/>
    </source>
</evidence>
<dbReference type="Proteomes" id="UP000239736">
    <property type="component" value="Unassembled WGS sequence"/>
</dbReference>
<reference evidence="4 5" key="1">
    <citation type="submission" date="2018-01" db="EMBL/GenBank/DDBJ databases">
        <title>Genomic Encyclopedia of Archaeal and Bacterial Type Strains, Phase II (KMG-II): from individual species to whole genera.</title>
        <authorList>
            <person name="Goeker M."/>
        </authorList>
    </citation>
    <scope>NUCLEOTIDE SEQUENCE [LARGE SCALE GENOMIC DNA]</scope>
    <source>
        <strain evidence="4 5">DSM 12048</strain>
    </source>
</reference>
<organism evidence="4 5">
    <name type="scientific">Albidovulum inexpectatum</name>
    <dbReference type="NCBI Taxonomy" id="196587"/>
    <lineage>
        <taxon>Bacteria</taxon>
        <taxon>Pseudomonadati</taxon>
        <taxon>Pseudomonadota</taxon>
        <taxon>Alphaproteobacteria</taxon>
        <taxon>Rhodobacterales</taxon>
        <taxon>Paracoccaceae</taxon>
        <taxon>Albidovulum</taxon>
    </lineage>
</organism>
<feature type="transmembrane region" description="Helical" evidence="3">
    <location>
        <begin position="161"/>
        <end position="181"/>
    </location>
</feature>
<proteinExistence type="predicted"/>
<dbReference type="PANTHER" id="PTHR32309:SF13">
    <property type="entry name" value="FERRIC ENTEROBACTIN TRANSPORT PROTEIN FEPE"/>
    <property type="match status" value="1"/>
</dbReference>
<keyword evidence="1" id="KW-0175">Coiled coil</keyword>
<evidence type="ECO:0000313" key="4">
    <source>
        <dbReference type="EMBL" id="PPB82113.1"/>
    </source>
</evidence>
<evidence type="ECO:0000256" key="2">
    <source>
        <dbReference type="SAM" id="MobiDB-lite"/>
    </source>
</evidence>
<dbReference type="GO" id="GO:0005886">
    <property type="term" value="C:plasma membrane"/>
    <property type="evidence" value="ECO:0007669"/>
    <property type="project" value="TreeGrafter"/>
</dbReference>
<evidence type="ECO:0000313" key="5">
    <source>
        <dbReference type="Proteomes" id="UP000239736"/>
    </source>
</evidence>
<dbReference type="RefSeq" id="WP_104068707.1">
    <property type="nucleotide sequence ID" value="NZ_PRDS01000001.1"/>
</dbReference>